<name>A0A1W2DT31_KIBAR</name>
<keyword evidence="2" id="KW-1185">Reference proteome</keyword>
<sequence length="56" mass="6031">MVSHAMAAIRAALRGTMPCQPKNGRIPRNSMGRNIIRMATTLVTYPINAAMSGMEA</sequence>
<evidence type="ECO:0000313" key="1">
    <source>
        <dbReference type="EMBL" id="SMD00685.1"/>
    </source>
</evidence>
<evidence type="ECO:0000313" key="2">
    <source>
        <dbReference type="Proteomes" id="UP000192674"/>
    </source>
</evidence>
<gene>
    <name evidence="1" type="ORF">SAMN05661093_03831</name>
</gene>
<dbReference type="EMBL" id="FWXV01000002">
    <property type="protein sequence ID" value="SMD00685.1"/>
    <property type="molecule type" value="Genomic_DNA"/>
</dbReference>
<proteinExistence type="predicted"/>
<reference evidence="1 2" key="1">
    <citation type="submission" date="2017-04" db="EMBL/GenBank/DDBJ databases">
        <authorList>
            <person name="Afonso C.L."/>
            <person name="Miller P.J."/>
            <person name="Scott M.A."/>
            <person name="Spackman E."/>
            <person name="Goraichik I."/>
            <person name="Dimitrov K.M."/>
            <person name="Suarez D.L."/>
            <person name="Swayne D.E."/>
        </authorList>
    </citation>
    <scope>NUCLEOTIDE SEQUENCE [LARGE SCALE GENOMIC DNA]</scope>
    <source>
        <strain evidence="1 2">DSM 43828</strain>
    </source>
</reference>
<protein>
    <submittedName>
        <fullName evidence="1">Uncharacterized protein</fullName>
    </submittedName>
</protein>
<dbReference type="Proteomes" id="UP000192674">
    <property type="component" value="Unassembled WGS sequence"/>
</dbReference>
<dbReference type="AlphaFoldDB" id="A0A1W2DT31"/>
<accession>A0A1W2DT31</accession>
<organism evidence="1 2">
    <name type="scientific">Kibdelosporangium aridum</name>
    <dbReference type="NCBI Taxonomy" id="2030"/>
    <lineage>
        <taxon>Bacteria</taxon>
        <taxon>Bacillati</taxon>
        <taxon>Actinomycetota</taxon>
        <taxon>Actinomycetes</taxon>
        <taxon>Pseudonocardiales</taxon>
        <taxon>Pseudonocardiaceae</taxon>
        <taxon>Kibdelosporangium</taxon>
    </lineage>
</organism>